<feature type="region of interest" description="Disordered" evidence="5">
    <location>
        <begin position="57"/>
        <end position="80"/>
    </location>
</feature>
<accession>A0A7R8CS54</accession>
<dbReference type="GO" id="GO:0008270">
    <property type="term" value="F:zinc ion binding"/>
    <property type="evidence" value="ECO:0007669"/>
    <property type="project" value="UniProtKB-KW"/>
</dbReference>
<dbReference type="PROSITE" id="PS50916">
    <property type="entry name" value="RABBD"/>
    <property type="match status" value="1"/>
</dbReference>
<dbReference type="PANTHER" id="PTHR45729:SF6">
    <property type="entry name" value="RABPHILIN, ISOFORM A"/>
    <property type="match status" value="1"/>
</dbReference>
<dbReference type="EMBL" id="HG994583">
    <property type="protein sequence ID" value="CAF2913624.1"/>
    <property type="molecule type" value="Genomic_DNA"/>
</dbReference>
<feature type="region of interest" description="Disordered" evidence="5">
    <location>
        <begin position="562"/>
        <end position="639"/>
    </location>
</feature>
<dbReference type="InterPro" id="IPR041282">
    <property type="entry name" value="FYVE_2"/>
</dbReference>
<dbReference type="InterPro" id="IPR013083">
    <property type="entry name" value="Znf_RING/FYVE/PHD"/>
</dbReference>
<gene>
    <name evidence="6" type="ORF">LSAA_9285</name>
</gene>
<feature type="compositionally biased region" description="Basic and acidic residues" evidence="5">
    <location>
        <begin position="588"/>
        <end position="603"/>
    </location>
</feature>
<dbReference type="Proteomes" id="UP000675881">
    <property type="component" value="Chromosome 4"/>
</dbReference>
<dbReference type="SUPFAM" id="SSF57903">
    <property type="entry name" value="FYVE/PHD zinc finger"/>
    <property type="match status" value="1"/>
</dbReference>
<dbReference type="Gene3D" id="3.30.40.10">
    <property type="entry name" value="Zinc/RING finger domain, C3HC4 (zinc finger)"/>
    <property type="match status" value="1"/>
</dbReference>
<dbReference type="GO" id="GO:0031267">
    <property type="term" value="F:small GTPase binding"/>
    <property type="evidence" value="ECO:0007669"/>
    <property type="project" value="InterPro"/>
</dbReference>
<dbReference type="Pfam" id="PF02318">
    <property type="entry name" value="FYVE_2"/>
    <property type="match status" value="1"/>
</dbReference>
<dbReference type="GO" id="GO:0006887">
    <property type="term" value="P:exocytosis"/>
    <property type="evidence" value="ECO:0007669"/>
    <property type="project" value="TreeGrafter"/>
</dbReference>
<feature type="region of interest" description="Disordered" evidence="5">
    <location>
        <begin position="461"/>
        <end position="522"/>
    </location>
</feature>
<dbReference type="InterPro" id="IPR011011">
    <property type="entry name" value="Znf_FYVE_PHD"/>
</dbReference>
<dbReference type="InterPro" id="IPR043566">
    <property type="entry name" value="Rabphilin/DOC2/Noc2"/>
</dbReference>
<proteinExistence type="predicted"/>
<feature type="compositionally biased region" description="Low complexity" evidence="5">
    <location>
        <begin position="57"/>
        <end position="79"/>
    </location>
</feature>
<keyword evidence="1" id="KW-0479">Metal-binding</keyword>
<keyword evidence="3" id="KW-0862">Zinc</keyword>
<evidence type="ECO:0000256" key="4">
    <source>
        <dbReference type="PROSITE-ProRule" id="PRU00091"/>
    </source>
</evidence>
<dbReference type="GO" id="GO:0006886">
    <property type="term" value="P:intracellular protein transport"/>
    <property type="evidence" value="ECO:0007669"/>
    <property type="project" value="InterPro"/>
</dbReference>
<keyword evidence="7" id="KW-1185">Reference proteome</keyword>
<evidence type="ECO:0000256" key="3">
    <source>
        <dbReference type="ARBA" id="ARBA00022833"/>
    </source>
</evidence>
<evidence type="ECO:0000256" key="2">
    <source>
        <dbReference type="ARBA" id="ARBA00022771"/>
    </source>
</evidence>
<keyword evidence="2 4" id="KW-0863">Zinc-finger</keyword>
<dbReference type="GO" id="GO:0017158">
    <property type="term" value="P:regulation of calcium ion-dependent exocytosis"/>
    <property type="evidence" value="ECO:0007669"/>
    <property type="project" value="TreeGrafter"/>
</dbReference>
<dbReference type="PANTHER" id="PTHR45729">
    <property type="entry name" value="RABPHILIN, ISOFORM A"/>
    <property type="match status" value="1"/>
</dbReference>
<evidence type="ECO:0000313" key="6">
    <source>
        <dbReference type="EMBL" id="CAF2913624.1"/>
    </source>
</evidence>
<reference evidence="6" key="1">
    <citation type="submission" date="2021-02" db="EMBL/GenBank/DDBJ databases">
        <authorList>
            <person name="Bekaert M."/>
        </authorList>
    </citation>
    <scope>NUCLEOTIDE SEQUENCE</scope>
    <source>
        <strain evidence="6">IoA-00</strain>
    </source>
</reference>
<name>A0A7R8CS54_LEPSM</name>
<feature type="compositionally biased region" description="Polar residues" evidence="5">
    <location>
        <begin position="377"/>
        <end position="395"/>
    </location>
</feature>
<dbReference type="PROSITE" id="PS50178">
    <property type="entry name" value="ZF_FYVE"/>
    <property type="match status" value="1"/>
</dbReference>
<evidence type="ECO:0000256" key="5">
    <source>
        <dbReference type="SAM" id="MobiDB-lite"/>
    </source>
</evidence>
<feature type="region of interest" description="Disordered" evidence="5">
    <location>
        <begin position="413"/>
        <end position="443"/>
    </location>
</feature>
<feature type="region of interest" description="Disordered" evidence="5">
    <location>
        <begin position="340"/>
        <end position="359"/>
    </location>
</feature>
<dbReference type="AlphaFoldDB" id="A0A7R8CS54"/>
<feature type="compositionally biased region" description="Low complexity" evidence="5">
    <location>
        <begin position="562"/>
        <end position="578"/>
    </location>
</feature>
<evidence type="ECO:0000256" key="1">
    <source>
        <dbReference type="ARBA" id="ARBA00022723"/>
    </source>
</evidence>
<dbReference type="GO" id="GO:0061669">
    <property type="term" value="P:spontaneous neurotransmitter secretion"/>
    <property type="evidence" value="ECO:0007669"/>
    <property type="project" value="TreeGrafter"/>
</dbReference>
<organism evidence="6 7">
    <name type="scientific">Lepeophtheirus salmonis</name>
    <name type="common">Salmon louse</name>
    <name type="synonym">Caligus salmonis</name>
    <dbReference type="NCBI Taxonomy" id="72036"/>
    <lineage>
        <taxon>Eukaryota</taxon>
        <taxon>Metazoa</taxon>
        <taxon>Ecdysozoa</taxon>
        <taxon>Arthropoda</taxon>
        <taxon>Crustacea</taxon>
        <taxon>Multicrustacea</taxon>
        <taxon>Hexanauplia</taxon>
        <taxon>Copepoda</taxon>
        <taxon>Siphonostomatoida</taxon>
        <taxon>Caligidae</taxon>
        <taxon>Lepeophtheirus</taxon>
    </lineage>
</organism>
<dbReference type="InterPro" id="IPR010911">
    <property type="entry name" value="Rab_BD"/>
</dbReference>
<protein>
    <submittedName>
        <fullName evidence="6">RPH3AL</fullName>
    </submittedName>
</protein>
<dbReference type="OrthoDB" id="270970at2759"/>
<evidence type="ECO:0000313" key="7">
    <source>
        <dbReference type="Proteomes" id="UP000675881"/>
    </source>
</evidence>
<sequence length="659" mass="72531">MKKGSYSTAGGRRSSAVELTHHLTLSESSSSLTVGDYSGGSTSCVTSPVSGAGIGDAASGSTFSNRSTSSSASKTSNDSWVCPNDRQLALRAKLKSGWSVKTANLNQWKQPNPMSTNEHELILQVIEKAEAMERAEQQRVGRLVDRLEGMKRCCLGNGETDCILCGEIFRFYHRSQKRCTRCKKMTCGKCGVESSLSLSTPHHPQSQASLSASGNANSTVWLCKICNEGKEMWKKSGAWFYKGMPKYVLPEDGKRISTRSSPLSLRTPVQQQWKTNWFCSPVGSHDDLGFRSGSLQGVSKGMLMSMHHSDDEEEEDDSDEVADGMLARRRILNNHRLSKEVVDSDDSGSHHKLRSGFLVSEDSSRSLPISIPLARSGASTPGRSTPPYNFPTSTRPLTPTGCRYYGPPLLSGNTARYYRPPTPHRGSSPYRGPRPPHFRPPSSGHLLHLFSSRGPHGMVMVRRGGAGPPPRLRYPRSFRGGRPPPRCPPQIVSQSAPHSPLSPQRIFPGGSGGGSSPIPSGQQQHFISANMQAKLAAEKLLQEMHKSDDLLGRAATKGNGCNNSFNSNSSVNNNNNNKLLKHDFHHHNHDDFNNLRREDDDQHTPAQEEDEQEYDEEEEVPAPAAQPITQCENDSNIPVKYNKAKPLSKYKIRFKIKFV</sequence>
<feature type="compositionally biased region" description="Acidic residues" evidence="5">
    <location>
        <begin position="607"/>
        <end position="620"/>
    </location>
</feature>
<feature type="region of interest" description="Disordered" evidence="5">
    <location>
        <begin position="372"/>
        <end position="395"/>
    </location>
</feature>
<dbReference type="InterPro" id="IPR017455">
    <property type="entry name" value="Znf_FYVE-rel"/>
</dbReference>
<dbReference type="GO" id="GO:0098793">
    <property type="term" value="C:presynapse"/>
    <property type="evidence" value="ECO:0007669"/>
    <property type="project" value="GOC"/>
</dbReference>